<organism evidence="2 3">
    <name type="scientific">Eumeta variegata</name>
    <name type="common">Bagworm moth</name>
    <name type="synonym">Eumeta japonica</name>
    <dbReference type="NCBI Taxonomy" id="151549"/>
    <lineage>
        <taxon>Eukaryota</taxon>
        <taxon>Metazoa</taxon>
        <taxon>Ecdysozoa</taxon>
        <taxon>Arthropoda</taxon>
        <taxon>Hexapoda</taxon>
        <taxon>Insecta</taxon>
        <taxon>Pterygota</taxon>
        <taxon>Neoptera</taxon>
        <taxon>Endopterygota</taxon>
        <taxon>Lepidoptera</taxon>
        <taxon>Glossata</taxon>
        <taxon>Ditrysia</taxon>
        <taxon>Tineoidea</taxon>
        <taxon>Psychidae</taxon>
        <taxon>Oiketicinae</taxon>
        <taxon>Eumeta</taxon>
    </lineage>
</organism>
<feature type="compositionally biased region" description="Polar residues" evidence="1">
    <location>
        <begin position="109"/>
        <end position="127"/>
    </location>
</feature>
<protein>
    <submittedName>
        <fullName evidence="2">Uncharacterized protein</fullName>
    </submittedName>
</protein>
<dbReference type="OrthoDB" id="5962705at2759"/>
<dbReference type="AlphaFoldDB" id="A0A4C1UA29"/>
<dbReference type="Proteomes" id="UP000299102">
    <property type="component" value="Unassembled WGS sequence"/>
</dbReference>
<name>A0A4C1UA29_EUMVA</name>
<feature type="region of interest" description="Disordered" evidence="1">
    <location>
        <begin position="44"/>
        <end position="77"/>
    </location>
</feature>
<proteinExistence type="predicted"/>
<gene>
    <name evidence="2" type="ORF">EVAR_13534_1</name>
</gene>
<keyword evidence="3" id="KW-1185">Reference proteome</keyword>
<evidence type="ECO:0000256" key="1">
    <source>
        <dbReference type="SAM" id="MobiDB-lite"/>
    </source>
</evidence>
<accession>A0A4C1UA29</accession>
<sequence length="158" mass="17337">MHCSESTAIRGVHRDSDGKTLAAWCGRNVAYSGRRYSTILIPRDSRRAPAPAGGAGGRPHRLTRRSTASTQLCDPAKTQGILHRQLPAFRQVADEGAPWPPRRIARLTMSPQGSDSVESPRSISNSSLRELEEEYTGEELATYMLQVNKVIGAQEEPI</sequence>
<evidence type="ECO:0000313" key="3">
    <source>
        <dbReference type="Proteomes" id="UP000299102"/>
    </source>
</evidence>
<dbReference type="EMBL" id="BGZK01000143">
    <property type="protein sequence ID" value="GBP22744.1"/>
    <property type="molecule type" value="Genomic_DNA"/>
</dbReference>
<feature type="region of interest" description="Disordered" evidence="1">
    <location>
        <begin position="107"/>
        <end position="135"/>
    </location>
</feature>
<reference evidence="2 3" key="1">
    <citation type="journal article" date="2019" name="Commun. Biol.">
        <title>The bagworm genome reveals a unique fibroin gene that provides high tensile strength.</title>
        <authorList>
            <person name="Kono N."/>
            <person name="Nakamura H."/>
            <person name="Ohtoshi R."/>
            <person name="Tomita M."/>
            <person name="Numata K."/>
            <person name="Arakawa K."/>
        </authorList>
    </citation>
    <scope>NUCLEOTIDE SEQUENCE [LARGE SCALE GENOMIC DNA]</scope>
</reference>
<comment type="caution">
    <text evidence="2">The sequence shown here is derived from an EMBL/GenBank/DDBJ whole genome shotgun (WGS) entry which is preliminary data.</text>
</comment>
<evidence type="ECO:0000313" key="2">
    <source>
        <dbReference type="EMBL" id="GBP22744.1"/>
    </source>
</evidence>